<accession>A0A645JLS7</accession>
<dbReference type="EMBL" id="VSSQ01136039">
    <property type="protein sequence ID" value="MPN60583.1"/>
    <property type="molecule type" value="Genomic_DNA"/>
</dbReference>
<dbReference type="InterPro" id="IPR001584">
    <property type="entry name" value="Integrase_cat-core"/>
</dbReference>
<protein>
    <recommendedName>
        <fullName evidence="1">Integrase catalytic domain-containing protein</fullName>
    </recommendedName>
</protein>
<dbReference type="SUPFAM" id="SSF53098">
    <property type="entry name" value="Ribonuclease H-like"/>
    <property type="match status" value="1"/>
</dbReference>
<dbReference type="InterPro" id="IPR050900">
    <property type="entry name" value="Transposase_IS3/IS150/IS904"/>
</dbReference>
<organism evidence="2">
    <name type="scientific">bioreactor metagenome</name>
    <dbReference type="NCBI Taxonomy" id="1076179"/>
    <lineage>
        <taxon>unclassified sequences</taxon>
        <taxon>metagenomes</taxon>
        <taxon>ecological metagenomes</taxon>
    </lineage>
</organism>
<dbReference type="GO" id="GO:0003676">
    <property type="term" value="F:nucleic acid binding"/>
    <property type="evidence" value="ECO:0007669"/>
    <property type="project" value="InterPro"/>
</dbReference>
<dbReference type="PANTHER" id="PTHR46889">
    <property type="entry name" value="TRANSPOSASE INSF FOR INSERTION SEQUENCE IS3B-RELATED"/>
    <property type="match status" value="1"/>
</dbReference>
<dbReference type="GO" id="GO:0015074">
    <property type="term" value="P:DNA integration"/>
    <property type="evidence" value="ECO:0007669"/>
    <property type="project" value="InterPro"/>
</dbReference>
<evidence type="ECO:0000259" key="1">
    <source>
        <dbReference type="PROSITE" id="PS50994"/>
    </source>
</evidence>
<dbReference type="AlphaFoldDB" id="A0A645JLS7"/>
<gene>
    <name evidence="2" type="ORF">SDC9_208312</name>
</gene>
<dbReference type="PANTHER" id="PTHR46889:SF4">
    <property type="entry name" value="TRANSPOSASE INSO FOR INSERTION SEQUENCE ELEMENT IS911B-RELATED"/>
    <property type="match status" value="1"/>
</dbReference>
<proteinExistence type="predicted"/>
<dbReference type="PROSITE" id="PS50994">
    <property type="entry name" value="INTEGRASE"/>
    <property type="match status" value="1"/>
</dbReference>
<reference evidence="2" key="1">
    <citation type="submission" date="2019-08" db="EMBL/GenBank/DDBJ databases">
        <authorList>
            <person name="Kucharzyk K."/>
            <person name="Murdoch R.W."/>
            <person name="Higgins S."/>
            <person name="Loffler F."/>
        </authorList>
    </citation>
    <scope>NUCLEOTIDE SEQUENCE</scope>
</reference>
<name>A0A645JLS7_9ZZZZ</name>
<comment type="caution">
    <text evidence="2">The sequence shown here is derived from an EMBL/GenBank/DDBJ whole genome shotgun (WGS) entry which is preliminary data.</text>
</comment>
<evidence type="ECO:0000313" key="2">
    <source>
        <dbReference type="EMBL" id="MPN60583.1"/>
    </source>
</evidence>
<sequence>MNSDQGSHFTCPAYLKLLDSCDVKVSMDGKGQALDNVRTERFFRSLKYDDLYIKEYETPKEMITGIRKYIHTYNTIRPHASLGGLTPYAFCQNQSTHHAA</sequence>
<dbReference type="Gene3D" id="3.30.420.10">
    <property type="entry name" value="Ribonuclease H-like superfamily/Ribonuclease H"/>
    <property type="match status" value="1"/>
</dbReference>
<feature type="domain" description="Integrase catalytic" evidence="1">
    <location>
        <begin position="1"/>
        <end position="95"/>
    </location>
</feature>
<dbReference type="InterPro" id="IPR012337">
    <property type="entry name" value="RNaseH-like_sf"/>
</dbReference>
<dbReference type="InterPro" id="IPR036397">
    <property type="entry name" value="RNaseH_sf"/>
</dbReference>
<dbReference type="Pfam" id="PF13683">
    <property type="entry name" value="rve_3"/>
    <property type="match status" value="1"/>
</dbReference>